<evidence type="ECO:0000313" key="2">
    <source>
        <dbReference type="Proteomes" id="UP000243978"/>
    </source>
</evidence>
<dbReference type="RefSeq" id="WP_107844041.1">
    <property type="nucleotide sequence ID" value="NZ_QBKS01000001.1"/>
</dbReference>
<organism evidence="1 2">
    <name type="scientific">Litoreibacter ponti</name>
    <dbReference type="NCBI Taxonomy" id="1510457"/>
    <lineage>
        <taxon>Bacteria</taxon>
        <taxon>Pseudomonadati</taxon>
        <taxon>Pseudomonadota</taxon>
        <taxon>Alphaproteobacteria</taxon>
        <taxon>Rhodobacterales</taxon>
        <taxon>Roseobacteraceae</taxon>
        <taxon>Litoreibacter</taxon>
    </lineage>
</organism>
<keyword evidence="2" id="KW-1185">Reference proteome</keyword>
<dbReference type="OrthoDB" id="1333924at2"/>
<accession>A0A2T6BIA4</accession>
<name>A0A2T6BIA4_9RHOB</name>
<proteinExistence type="predicted"/>
<dbReference type="EMBL" id="QBKS01000001">
    <property type="protein sequence ID" value="PTX55785.1"/>
    <property type="molecule type" value="Genomic_DNA"/>
</dbReference>
<dbReference type="AlphaFoldDB" id="A0A2T6BIA4"/>
<comment type="caution">
    <text evidence="1">The sequence shown here is derived from an EMBL/GenBank/DDBJ whole genome shotgun (WGS) entry which is preliminary data.</text>
</comment>
<dbReference type="Proteomes" id="UP000243978">
    <property type="component" value="Unassembled WGS sequence"/>
</dbReference>
<sequence length="304" mass="33306">MSLLARYIAGEHDAVWEALESAPDAADAEAVMRETFARVARNTDTVITRLRDTGYRFECEAGRYSDAVPPHRQISVHLGRIEETLEDRFGDLPAFAGRSDFLPRALDLFARVVGIIDLRQRHPGKPPQAGITARTPVQRALENALSGLGGTDARRRVVETEDRRPHLSDDPVIARLGDWNPLVINLEYLSDIGAEMEAELVPHPMGGLGLMAEIAPSFEHKANVSGTTGAHLFLPSQRVSPMIFEHGPPASFIDYLRTAFAHGGFLGVPAPVRPSHAELTQIAPQVLLPDHPVFVSLAKDLEPF</sequence>
<gene>
    <name evidence="1" type="ORF">C8N43_0431</name>
</gene>
<protein>
    <submittedName>
        <fullName evidence="1">Uncharacterized protein</fullName>
    </submittedName>
</protein>
<evidence type="ECO:0000313" key="1">
    <source>
        <dbReference type="EMBL" id="PTX55785.1"/>
    </source>
</evidence>
<reference evidence="1 2" key="1">
    <citation type="submission" date="2018-04" db="EMBL/GenBank/DDBJ databases">
        <title>Genomic Encyclopedia of Archaeal and Bacterial Type Strains, Phase II (KMG-II): from individual species to whole genera.</title>
        <authorList>
            <person name="Goeker M."/>
        </authorList>
    </citation>
    <scope>NUCLEOTIDE SEQUENCE [LARGE SCALE GENOMIC DNA]</scope>
    <source>
        <strain evidence="1 2">DSM 100977</strain>
    </source>
</reference>